<gene>
    <name evidence="1" type="ORF">KCG34_21695</name>
</gene>
<accession>A0A975IUD1</accession>
<evidence type="ECO:0000313" key="2">
    <source>
        <dbReference type="Proteomes" id="UP000676409"/>
    </source>
</evidence>
<dbReference type="KEGG" id="caul:KCG34_21695"/>
<dbReference type="AlphaFoldDB" id="A0A975IUD1"/>
<organism evidence="1 2">
    <name type="scientific">Phenylobacterium montanum</name>
    <dbReference type="NCBI Taxonomy" id="2823693"/>
    <lineage>
        <taxon>Bacteria</taxon>
        <taxon>Pseudomonadati</taxon>
        <taxon>Pseudomonadota</taxon>
        <taxon>Alphaproteobacteria</taxon>
        <taxon>Caulobacterales</taxon>
        <taxon>Caulobacteraceae</taxon>
        <taxon>Phenylobacterium</taxon>
    </lineage>
</organism>
<name>A0A975IUD1_9CAUL</name>
<reference evidence="1" key="1">
    <citation type="submission" date="2021-04" db="EMBL/GenBank/DDBJ databases">
        <title>The complete genome sequence of Caulobacter sp. S6.</title>
        <authorList>
            <person name="Tang Y."/>
            <person name="Ouyang W."/>
            <person name="Liu Q."/>
            <person name="Huang B."/>
            <person name="Guo Z."/>
            <person name="Lei P."/>
        </authorList>
    </citation>
    <scope>NUCLEOTIDE SEQUENCE</scope>
    <source>
        <strain evidence="1">S6</strain>
    </source>
</reference>
<dbReference type="RefSeq" id="WP_211937682.1">
    <property type="nucleotide sequence ID" value="NZ_CP073078.1"/>
</dbReference>
<keyword evidence="2" id="KW-1185">Reference proteome</keyword>
<proteinExistence type="predicted"/>
<protein>
    <submittedName>
        <fullName evidence="1">Uncharacterized protein</fullName>
    </submittedName>
</protein>
<evidence type="ECO:0000313" key="1">
    <source>
        <dbReference type="EMBL" id="QUD87630.1"/>
    </source>
</evidence>
<dbReference type="EMBL" id="CP073078">
    <property type="protein sequence ID" value="QUD87630.1"/>
    <property type="molecule type" value="Genomic_DNA"/>
</dbReference>
<sequence>MIAREPEFDARKFETWLHDQKVLPFPESRKNPESDSLMVDLCDIFRVYTYVTQQIIPNSSHSRTGTFGTPFF</sequence>
<dbReference type="Proteomes" id="UP000676409">
    <property type="component" value="Chromosome"/>
</dbReference>